<keyword evidence="11" id="KW-0238">DNA-binding</keyword>
<dbReference type="InterPro" id="IPR013620">
    <property type="entry name" value="Exonuc_1_SH3"/>
</dbReference>
<evidence type="ECO:0000256" key="14">
    <source>
        <dbReference type="ARBA" id="ARBA00046792"/>
    </source>
</evidence>
<dbReference type="Gene3D" id="3.30.420.10">
    <property type="entry name" value="Ribonuclease H-like superfamily/Ribonuclease H"/>
    <property type="match status" value="1"/>
</dbReference>
<proteinExistence type="predicted"/>
<dbReference type="GO" id="GO:0003677">
    <property type="term" value="F:DNA binding"/>
    <property type="evidence" value="ECO:0007669"/>
    <property type="project" value="UniProtKB-KW"/>
</dbReference>
<comment type="catalytic activity">
    <reaction evidence="1">
        <text>Exonucleolytic cleavage in the 3'- to 5'-direction to yield nucleoside 5'-phosphates.</text>
        <dbReference type="EC" id="3.1.11.1"/>
    </reaction>
</comment>
<dbReference type="InterPro" id="IPR036397">
    <property type="entry name" value="RNaseH_sf"/>
</dbReference>
<evidence type="ECO:0000256" key="8">
    <source>
        <dbReference type="ARBA" id="ARBA00022801"/>
    </source>
</evidence>
<keyword evidence="8 17" id="KW-0378">Hydrolase</keyword>
<dbReference type="GO" id="GO:0008310">
    <property type="term" value="F:single-stranded DNA 3'-5' DNA exonuclease activity"/>
    <property type="evidence" value="ECO:0007669"/>
    <property type="project" value="UniProtKB-EC"/>
</dbReference>
<dbReference type="EC" id="3.1.11.1" evidence="3"/>
<keyword evidence="10" id="KW-0460">Magnesium</keyword>
<keyword evidence="7" id="KW-0227">DNA damage</keyword>
<evidence type="ECO:0000259" key="16">
    <source>
        <dbReference type="PROSITE" id="PS51785"/>
    </source>
</evidence>
<organism evidence="17">
    <name type="scientific">hydrothermal vent metagenome</name>
    <dbReference type="NCBI Taxonomy" id="652676"/>
    <lineage>
        <taxon>unclassified sequences</taxon>
        <taxon>metagenomes</taxon>
        <taxon>ecological metagenomes</taxon>
    </lineage>
</organism>
<evidence type="ECO:0000256" key="5">
    <source>
        <dbReference type="ARBA" id="ARBA00022722"/>
    </source>
</evidence>
<dbReference type="Gene3D" id="1.10.287.1240">
    <property type="match status" value="1"/>
</dbReference>
<dbReference type="AlphaFoldDB" id="A0A3B0XSF6"/>
<protein>
    <recommendedName>
        <fullName evidence="4">Exodeoxyribonuclease I</fullName>
        <ecNumber evidence="3">3.1.11.1</ecNumber>
    </recommendedName>
    <alternativeName>
        <fullName evidence="13">DNA deoxyribophosphodiesterase</fullName>
    </alternativeName>
</protein>
<reference evidence="17" key="1">
    <citation type="submission" date="2018-06" db="EMBL/GenBank/DDBJ databases">
        <authorList>
            <person name="Zhirakovskaya E."/>
        </authorList>
    </citation>
    <scope>NUCLEOTIDE SEQUENCE</scope>
</reference>
<dbReference type="GO" id="GO:0046872">
    <property type="term" value="F:metal ion binding"/>
    <property type="evidence" value="ECO:0007669"/>
    <property type="project" value="UniProtKB-KW"/>
</dbReference>
<dbReference type="NCBIfam" id="NF008746">
    <property type="entry name" value="PRK11779.1"/>
    <property type="match status" value="1"/>
</dbReference>
<evidence type="ECO:0000256" key="11">
    <source>
        <dbReference type="ARBA" id="ARBA00023125"/>
    </source>
</evidence>
<evidence type="ECO:0000256" key="2">
    <source>
        <dbReference type="ARBA" id="ARBA00001946"/>
    </source>
</evidence>
<dbReference type="FunFam" id="3.30.420.10:FF:000033">
    <property type="entry name" value="Exodeoxyribonuclease I"/>
    <property type="match status" value="1"/>
</dbReference>
<dbReference type="PROSITE" id="PS51784">
    <property type="entry name" value="EXOI_SH3"/>
    <property type="match status" value="1"/>
</dbReference>
<evidence type="ECO:0000259" key="15">
    <source>
        <dbReference type="PROSITE" id="PS51784"/>
    </source>
</evidence>
<gene>
    <name evidence="17" type="ORF">MNBD_GAMMA09-1453</name>
</gene>
<dbReference type="InterPro" id="IPR034747">
    <property type="entry name" value="EXOI_SH3"/>
</dbReference>
<dbReference type="InterPro" id="IPR023607">
    <property type="entry name" value="Exodeoxyribonuclease_I"/>
</dbReference>
<dbReference type="PIRSF" id="PIRSF000977">
    <property type="entry name" value="Exodeoxyribonuclease_I"/>
    <property type="match status" value="1"/>
</dbReference>
<dbReference type="PROSITE" id="PS51785">
    <property type="entry name" value="EXOI_C"/>
    <property type="match status" value="1"/>
</dbReference>
<dbReference type="InterPro" id="IPR012337">
    <property type="entry name" value="RNaseH-like_sf"/>
</dbReference>
<dbReference type="InterPro" id="IPR058561">
    <property type="entry name" value="Exonuc_1_C"/>
</dbReference>
<dbReference type="GO" id="GO:0006281">
    <property type="term" value="P:DNA repair"/>
    <property type="evidence" value="ECO:0007669"/>
    <property type="project" value="UniProtKB-KW"/>
</dbReference>
<keyword evidence="12" id="KW-0234">DNA repair</keyword>
<dbReference type="InterPro" id="IPR013520">
    <property type="entry name" value="Ribonucl_H"/>
</dbReference>
<comment type="subunit">
    <text evidence="14">Monomer. Interacts with ssb (via C-terminus); this interaction stimulates the exonuclease activity by recruiting the enzyme to its substrate.</text>
</comment>
<dbReference type="SMART" id="SM00479">
    <property type="entry name" value="EXOIII"/>
    <property type="match status" value="1"/>
</dbReference>
<keyword evidence="5" id="KW-0540">Nuclease</keyword>
<dbReference type="Gene3D" id="1.20.1280.70">
    <property type="entry name" value="Exonuclease ExoI, domain 3"/>
    <property type="match status" value="1"/>
</dbReference>
<dbReference type="InterPro" id="IPR038649">
    <property type="entry name" value="EXOI_SH3_sf"/>
</dbReference>
<accession>A0A3B0XSF6</accession>
<sequence>MSSQSLYWYDYETFGIDPRSDRIAQFAGIRTDMDFNIIDKPIDIYCRATDDILPNPEACLITGITPQKTLKNGLIEAEFIARVEQQFSTPNTCVVGFNNIRFDDEFTRYSLYRNFFDPYAREWQNGCSRWDIIDLVRITRALRPDGIEWPVDDNGATSNRLELITRANGISHEAAHDALSDVYATIAVAKLIKHKQPRLYNFVFEHRGKQKLSQLLNLYQPQAVLHTSGMYPGDVCNTAMIYPLAQHPSNKNGIIVYDLRYSPQDLIHLSADEIIERMYTAADQLEEGKKRIALKTVHINKCPVITPLNTLDEASTQRIGINREQHLQHLEMLKSALLNSDMRLKQKLNQVFSHNPFPEESDPDKSLYSGGFFCPDDRQRMNDLRELSENELTGVNATTADFNFKDKRIPEMLFRYRARNYPAGLNEAERKKWNEYRQKKFTGADDNKVFDIKSFNQILSQQLENPDIDENKKKVLRDLQEWRDTVTEGLSL</sequence>
<evidence type="ECO:0000256" key="10">
    <source>
        <dbReference type="ARBA" id="ARBA00022842"/>
    </source>
</evidence>
<dbReference type="Gene3D" id="3.30.1520.20">
    <property type="entry name" value="Exonuclease ExoI, domain 2"/>
    <property type="match status" value="1"/>
</dbReference>
<feature type="domain" description="ExoI C-terminal" evidence="16">
    <location>
        <begin position="359"/>
        <end position="487"/>
    </location>
</feature>
<dbReference type="Pfam" id="PF00929">
    <property type="entry name" value="RNase_T"/>
    <property type="match status" value="1"/>
</dbReference>
<dbReference type="SUPFAM" id="SSF53098">
    <property type="entry name" value="Ribonuclease H-like"/>
    <property type="match status" value="1"/>
</dbReference>
<evidence type="ECO:0000256" key="12">
    <source>
        <dbReference type="ARBA" id="ARBA00023204"/>
    </source>
</evidence>
<evidence type="ECO:0000256" key="3">
    <source>
        <dbReference type="ARBA" id="ARBA00012108"/>
    </source>
</evidence>
<feature type="domain" description="ExoI SH3-like" evidence="15">
    <location>
        <begin position="197"/>
        <end position="356"/>
    </location>
</feature>
<comment type="cofactor">
    <cofactor evidence="2">
        <name>Mg(2+)</name>
        <dbReference type="ChEBI" id="CHEBI:18420"/>
    </cofactor>
</comment>
<evidence type="ECO:0000256" key="4">
    <source>
        <dbReference type="ARBA" id="ARBA00019900"/>
    </source>
</evidence>
<evidence type="ECO:0000256" key="9">
    <source>
        <dbReference type="ARBA" id="ARBA00022839"/>
    </source>
</evidence>
<evidence type="ECO:0000256" key="7">
    <source>
        <dbReference type="ARBA" id="ARBA00022763"/>
    </source>
</evidence>
<dbReference type="CDD" id="cd06138">
    <property type="entry name" value="ExoI_N"/>
    <property type="match status" value="1"/>
</dbReference>
<evidence type="ECO:0000313" key="17">
    <source>
        <dbReference type="EMBL" id="VAW66993.1"/>
    </source>
</evidence>
<evidence type="ECO:0000256" key="1">
    <source>
        <dbReference type="ARBA" id="ARBA00000563"/>
    </source>
</evidence>
<dbReference type="Pfam" id="PF26016">
    <property type="entry name" value="ExoI_C"/>
    <property type="match status" value="1"/>
</dbReference>
<keyword evidence="9" id="KW-0269">Exonuclease</keyword>
<dbReference type="Pfam" id="PF08411">
    <property type="entry name" value="ExoI_SH3"/>
    <property type="match status" value="1"/>
</dbReference>
<name>A0A3B0XSF6_9ZZZZ</name>
<keyword evidence="6" id="KW-0479">Metal-binding</keyword>
<evidence type="ECO:0000256" key="6">
    <source>
        <dbReference type="ARBA" id="ARBA00022723"/>
    </source>
</evidence>
<dbReference type="EMBL" id="UOFI01000089">
    <property type="protein sequence ID" value="VAW66993.1"/>
    <property type="molecule type" value="Genomic_DNA"/>
</dbReference>
<evidence type="ECO:0000256" key="13">
    <source>
        <dbReference type="ARBA" id="ARBA00031220"/>
    </source>
</evidence>